<evidence type="ECO:0000256" key="3">
    <source>
        <dbReference type="ARBA" id="ARBA00022989"/>
    </source>
</evidence>
<reference evidence="6 7" key="1">
    <citation type="submission" date="2022-05" db="EMBL/GenBank/DDBJ databases">
        <title>Treponema leporis L2 test.</title>
        <authorList>
            <person name="Cejkova D."/>
        </authorList>
    </citation>
    <scope>NUCLEOTIDE SEQUENCE [LARGE SCALE GENOMIC DNA]</scope>
    <source>
        <strain evidence="6 7">L2</strain>
    </source>
</reference>
<keyword evidence="3 5" id="KW-1133">Transmembrane helix</keyword>
<dbReference type="Proteomes" id="UP001321460">
    <property type="component" value="Chromosome"/>
</dbReference>
<gene>
    <name evidence="6" type="ORF">TPLL2_0522</name>
</gene>
<dbReference type="PANTHER" id="PTHR37306:SF1">
    <property type="entry name" value="COLICIN V PRODUCTION PROTEIN"/>
    <property type="match status" value="1"/>
</dbReference>
<keyword evidence="4 5" id="KW-0472">Membrane</keyword>
<dbReference type="EMBL" id="CP097901">
    <property type="protein sequence ID" value="WKC72387.1"/>
    <property type="molecule type" value="Genomic_DNA"/>
</dbReference>
<evidence type="ECO:0000313" key="6">
    <source>
        <dbReference type="EMBL" id="WKC72387.1"/>
    </source>
</evidence>
<accession>A0ABY9E2N2</accession>
<dbReference type="RefSeq" id="WP_013945160.1">
    <property type="nucleotide sequence ID" value="NZ_CP097901.1"/>
</dbReference>
<dbReference type="PANTHER" id="PTHR37306">
    <property type="entry name" value="COLICIN V PRODUCTION PROTEIN"/>
    <property type="match status" value="1"/>
</dbReference>
<feature type="transmembrane region" description="Helical" evidence="5">
    <location>
        <begin position="103"/>
        <end position="125"/>
    </location>
</feature>
<name>A0ABY9E2N2_9SPIR</name>
<comment type="subcellular location">
    <subcellularLocation>
        <location evidence="1">Membrane</location>
        <topology evidence="1">Multi-pass membrane protein</topology>
    </subcellularLocation>
</comment>
<dbReference type="InterPro" id="IPR003825">
    <property type="entry name" value="Colicin-V_CvpA"/>
</dbReference>
<proteinExistence type="predicted"/>
<feature type="transmembrane region" description="Helical" evidence="5">
    <location>
        <begin position="30"/>
        <end position="50"/>
    </location>
</feature>
<evidence type="ECO:0000256" key="2">
    <source>
        <dbReference type="ARBA" id="ARBA00022692"/>
    </source>
</evidence>
<evidence type="ECO:0000256" key="5">
    <source>
        <dbReference type="SAM" id="Phobius"/>
    </source>
</evidence>
<feature type="transmembrane region" description="Helical" evidence="5">
    <location>
        <begin position="62"/>
        <end position="83"/>
    </location>
</feature>
<feature type="transmembrane region" description="Helical" evidence="5">
    <location>
        <begin position="6"/>
        <end position="23"/>
    </location>
</feature>
<dbReference type="Pfam" id="PF02674">
    <property type="entry name" value="Colicin_V"/>
    <property type="match status" value="1"/>
</dbReference>
<protein>
    <recommendedName>
        <fullName evidence="8">CvpA family protein</fullName>
    </recommendedName>
</protein>
<keyword evidence="2 5" id="KW-0812">Transmembrane</keyword>
<evidence type="ECO:0000313" key="7">
    <source>
        <dbReference type="Proteomes" id="UP001321460"/>
    </source>
</evidence>
<keyword evidence="7" id="KW-1185">Reference proteome</keyword>
<evidence type="ECO:0000256" key="1">
    <source>
        <dbReference type="ARBA" id="ARBA00004141"/>
    </source>
</evidence>
<evidence type="ECO:0000256" key="4">
    <source>
        <dbReference type="ARBA" id="ARBA00023136"/>
    </source>
</evidence>
<sequence length="159" mass="17755">MTISTLDLILGIIMGIVTVRATMRGFVDEFFSKASILCAAVVAILCHKMLVPLARVLLGHSILLPCITFLITFMGVYCVMLFLRSRMRTYATRDLISGFNQVFGFFFGIIEGSVLLTVILLLLHVQPFVSVSHMLHESVINTVLSPLVLDGVRYMRLKM</sequence>
<evidence type="ECO:0008006" key="8">
    <source>
        <dbReference type="Google" id="ProtNLM"/>
    </source>
</evidence>
<organism evidence="6 7">
    <name type="scientific">Treponema paraluiscuniculi</name>
    <dbReference type="NCBI Taxonomy" id="53435"/>
    <lineage>
        <taxon>Bacteria</taxon>
        <taxon>Pseudomonadati</taxon>
        <taxon>Spirochaetota</taxon>
        <taxon>Spirochaetia</taxon>
        <taxon>Spirochaetales</taxon>
        <taxon>Treponemataceae</taxon>
        <taxon>Treponema</taxon>
    </lineage>
</organism>